<comment type="similarity">
    <text evidence="1 12 14">Belongs to the uracil-DNA glycosylase (UDG) superfamily. UNG family.</text>
</comment>
<evidence type="ECO:0000256" key="8">
    <source>
        <dbReference type="ARBA" id="ARBA00023242"/>
    </source>
</evidence>
<evidence type="ECO:0000313" key="16">
    <source>
        <dbReference type="Ensembl" id="ENSPNAP00000048763.1"/>
    </source>
</evidence>
<organism evidence="16 17">
    <name type="scientific">Pygocentrus nattereri</name>
    <name type="common">Red-bellied piranha</name>
    <dbReference type="NCBI Taxonomy" id="42514"/>
    <lineage>
        <taxon>Eukaryota</taxon>
        <taxon>Metazoa</taxon>
        <taxon>Chordata</taxon>
        <taxon>Craniata</taxon>
        <taxon>Vertebrata</taxon>
        <taxon>Euteleostomi</taxon>
        <taxon>Actinopterygii</taxon>
        <taxon>Neopterygii</taxon>
        <taxon>Teleostei</taxon>
        <taxon>Ostariophysi</taxon>
        <taxon>Characiformes</taxon>
        <taxon>Characoidei</taxon>
        <taxon>Pygocentrus</taxon>
    </lineage>
</organism>
<dbReference type="NCBIfam" id="TIGR00628">
    <property type="entry name" value="ung"/>
    <property type="match status" value="1"/>
</dbReference>
<comment type="function">
    <text evidence="12 14">Excises uracil residues from the DNA which can arise as a result of misincorporation of dUMP residues by DNA polymerase or due to deamination of cytosine.</text>
</comment>
<dbReference type="Ensembl" id="ENSPNAT00000050062.1">
    <property type="protein sequence ID" value="ENSPNAP00000048763.1"/>
    <property type="gene ID" value="ENSPNAG00000037237.1"/>
</dbReference>
<dbReference type="CDD" id="cd10027">
    <property type="entry name" value="UDG-F1-like"/>
    <property type="match status" value="1"/>
</dbReference>
<keyword evidence="8 12" id="KW-0539">Nucleus</keyword>
<dbReference type="Pfam" id="PF03167">
    <property type="entry name" value="UDG"/>
    <property type="match status" value="1"/>
</dbReference>
<evidence type="ECO:0000256" key="5">
    <source>
        <dbReference type="ARBA" id="ARBA00022990"/>
    </source>
</evidence>
<evidence type="ECO:0000259" key="15">
    <source>
        <dbReference type="SMART" id="SM00986"/>
    </source>
</evidence>
<keyword evidence="5" id="KW-0007">Acetylation</keyword>
<dbReference type="AlphaFoldDB" id="A0AAR2J9P9"/>
<accession>A0AAR2J9P9</accession>
<reference evidence="16 17" key="1">
    <citation type="submission" date="2020-10" db="EMBL/GenBank/DDBJ databases">
        <title>Pygocentrus nattereri (red-bellied piranha) genome, fPygNat1, primary haplotype.</title>
        <authorList>
            <person name="Myers G."/>
            <person name="Meyer A."/>
            <person name="Karagic N."/>
            <person name="Pippel M."/>
            <person name="Winkler S."/>
            <person name="Tracey A."/>
            <person name="Wood J."/>
            <person name="Formenti G."/>
            <person name="Howe K."/>
            <person name="Fedrigo O."/>
            <person name="Jarvis E.D."/>
        </authorList>
    </citation>
    <scope>NUCLEOTIDE SEQUENCE [LARGE SCALE GENOMIC DNA]</scope>
</reference>
<evidence type="ECO:0000256" key="13">
    <source>
        <dbReference type="PROSITE-ProRule" id="PRU10072"/>
    </source>
</evidence>
<evidence type="ECO:0000256" key="9">
    <source>
        <dbReference type="ARBA" id="ARBA00052069"/>
    </source>
</evidence>
<dbReference type="InterPro" id="IPR036895">
    <property type="entry name" value="Uracil-DNA_glycosylase-like_sf"/>
</dbReference>
<dbReference type="InterPro" id="IPR018085">
    <property type="entry name" value="Ura-DNA_Glyclase_AS"/>
</dbReference>
<name>A0AAR2J9P9_PYGNA</name>
<dbReference type="NCBIfam" id="NF003592">
    <property type="entry name" value="PRK05254.1-5"/>
    <property type="match status" value="1"/>
</dbReference>
<evidence type="ECO:0000256" key="4">
    <source>
        <dbReference type="ARBA" id="ARBA00022801"/>
    </source>
</evidence>
<reference evidence="16" key="2">
    <citation type="submission" date="2025-08" db="UniProtKB">
        <authorList>
            <consortium name="Ensembl"/>
        </authorList>
    </citation>
    <scope>IDENTIFICATION</scope>
</reference>
<gene>
    <name evidence="12" type="primary">UNG</name>
    <name evidence="12" type="synonym">UNG1</name>
</gene>
<proteinExistence type="inferred from homology"/>
<sequence length="303" mass="34582">FFNYKELASQFMKKCVNRIISQIQICFFFTCRFDGCFLWEMESITKEGLCSNGPQLSAEQLKQIEQNRQAALDRLFARNVPVPIGETWRKHIGDEFTKPYFTKLMHFIAVERKRFAIYPSAEQVFLWTNVCAFEDVKVVILGQDPYPRKGQAHGLCFSVQRPALPPPSLENIFTELAIDIENFQHPGHGDLTGWAKQGVLLLNSVLTVRERQPTSHHGQGWELFTDAVVLALSRSLRSLVFLLWGAYAQSKGAVIDRTRHHVLETSHPSPYSAQLGFFGCRHFSKTNTFLKASGKMPVDWNAL</sequence>
<dbReference type="PANTHER" id="PTHR11264:SF0">
    <property type="entry name" value="URACIL-DNA GLYCOSYLASE"/>
    <property type="match status" value="1"/>
</dbReference>
<dbReference type="SMART" id="SM00986">
    <property type="entry name" value="UDG"/>
    <property type="match status" value="1"/>
</dbReference>
<dbReference type="InterPro" id="IPR005122">
    <property type="entry name" value="Uracil-DNA_glycosylase-like"/>
</dbReference>
<feature type="active site" description="Proton acceptor" evidence="12 13">
    <location>
        <position position="144"/>
    </location>
</feature>
<evidence type="ECO:0000256" key="11">
    <source>
        <dbReference type="ARBA" id="ARBA00064140"/>
    </source>
</evidence>
<protein>
    <recommendedName>
        <fullName evidence="12 14">Uracil-DNA glycosylase</fullName>
        <shortName evidence="12">UDG</shortName>
        <ecNumber evidence="12 14">3.2.2.27</ecNumber>
    </recommendedName>
</protein>
<comment type="subcellular location">
    <subcellularLocation>
        <location evidence="12">Mitochondrion</location>
    </subcellularLocation>
    <subcellularLocation>
        <location evidence="12">Nucleus</location>
    </subcellularLocation>
</comment>
<dbReference type="GO" id="GO:0005739">
    <property type="term" value="C:mitochondrion"/>
    <property type="evidence" value="ECO:0007669"/>
    <property type="project" value="UniProtKB-SubCell"/>
</dbReference>
<comment type="subunit">
    <text evidence="11">Interacts with RPA2 subunit of the RPA trimer; this interaction mediates UNG2 recruitment to RPA-coated single-stranded DNA at stalled replication forks. Interacts with PCNA; this interaction mediates UNG2 recruitment to S-phase replication foci. Interacts (via N-terminus) with FAM72A.</text>
</comment>
<dbReference type="NCBIfam" id="NF003589">
    <property type="entry name" value="PRK05254.1-2"/>
    <property type="match status" value="1"/>
</dbReference>
<keyword evidence="4 12" id="KW-0378">Hydrolase</keyword>
<evidence type="ECO:0000256" key="7">
    <source>
        <dbReference type="ARBA" id="ARBA00023204"/>
    </source>
</evidence>
<keyword evidence="6 12" id="KW-0496">Mitochondrion</keyword>
<evidence type="ECO:0000256" key="3">
    <source>
        <dbReference type="ARBA" id="ARBA00022763"/>
    </source>
</evidence>
<comment type="catalytic activity">
    <reaction evidence="9">
        <text>a 2'-deoxyuridine in double-stranded DNA + H2O = a 2'-deoxyribose 5'-monophosphate in double-stranded DNA + uracil</text>
        <dbReference type="Rhea" id="RHEA:81455"/>
        <dbReference type="Rhea" id="RHEA-COMP:14231"/>
        <dbReference type="Rhea" id="RHEA-COMP:17071"/>
        <dbReference type="ChEBI" id="CHEBI:15377"/>
        <dbReference type="ChEBI" id="CHEBI:17568"/>
        <dbReference type="ChEBI" id="CHEBI:133902"/>
        <dbReference type="ChEBI" id="CHEBI:139095"/>
    </reaction>
    <physiologicalReaction direction="left-to-right" evidence="9">
        <dbReference type="Rhea" id="RHEA:81456"/>
    </physiologicalReaction>
</comment>
<evidence type="ECO:0000256" key="2">
    <source>
        <dbReference type="ARBA" id="ARBA00022553"/>
    </source>
</evidence>
<dbReference type="Gene3D" id="3.40.470.10">
    <property type="entry name" value="Uracil-DNA glycosylase-like domain"/>
    <property type="match status" value="1"/>
</dbReference>
<dbReference type="NCBIfam" id="NF003588">
    <property type="entry name" value="PRK05254.1-1"/>
    <property type="match status" value="1"/>
</dbReference>
<dbReference type="SMART" id="SM00987">
    <property type="entry name" value="UreE_C"/>
    <property type="match status" value="1"/>
</dbReference>
<dbReference type="GO" id="GO:0005654">
    <property type="term" value="C:nucleoplasm"/>
    <property type="evidence" value="ECO:0007669"/>
    <property type="project" value="UniProtKB-ARBA"/>
</dbReference>
<keyword evidence="17" id="KW-1185">Reference proteome</keyword>
<dbReference type="GeneTree" id="ENSGT00390000003405"/>
<keyword evidence="3 12" id="KW-0227">DNA damage</keyword>
<evidence type="ECO:0000256" key="10">
    <source>
        <dbReference type="ARBA" id="ARBA00052828"/>
    </source>
</evidence>
<dbReference type="Proteomes" id="UP001501920">
    <property type="component" value="Chromosome 23"/>
</dbReference>
<keyword evidence="2" id="KW-0597">Phosphoprotein</keyword>
<dbReference type="PANTHER" id="PTHR11264">
    <property type="entry name" value="URACIL-DNA GLYCOSYLASE"/>
    <property type="match status" value="1"/>
</dbReference>
<feature type="domain" description="Uracil-DNA glycosylase-like" evidence="15">
    <location>
        <begin position="129"/>
        <end position="290"/>
    </location>
</feature>
<dbReference type="HAMAP" id="MF_00148">
    <property type="entry name" value="UDG"/>
    <property type="match status" value="1"/>
</dbReference>
<dbReference type="NCBIfam" id="NF003591">
    <property type="entry name" value="PRK05254.1-4"/>
    <property type="match status" value="1"/>
</dbReference>
<evidence type="ECO:0000256" key="6">
    <source>
        <dbReference type="ARBA" id="ARBA00023128"/>
    </source>
</evidence>
<dbReference type="GO" id="GO:0097510">
    <property type="term" value="P:base-excision repair, AP site formation via deaminated base removal"/>
    <property type="evidence" value="ECO:0007669"/>
    <property type="project" value="TreeGrafter"/>
</dbReference>
<dbReference type="PROSITE" id="PS00130">
    <property type="entry name" value="U_DNA_GLYCOSYLASE"/>
    <property type="match status" value="1"/>
</dbReference>
<dbReference type="InterPro" id="IPR002043">
    <property type="entry name" value="UDG_fam1"/>
</dbReference>
<dbReference type="EC" id="3.2.2.27" evidence="12 14"/>
<evidence type="ECO:0000256" key="1">
    <source>
        <dbReference type="ARBA" id="ARBA00008184"/>
    </source>
</evidence>
<reference evidence="16" key="3">
    <citation type="submission" date="2025-09" db="UniProtKB">
        <authorList>
            <consortium name="Ensembl"/>
        </authorList>
    </citation>
    <scope>IDENTIFICATION</scope>
</reference>
<evidence type="ECO:0000313" key="17">
    <source>
        <dbReference type="Proteomes" id="UP001501920"/>
    </source>
</evidence>
<keyword evidence="7 12" id="KW-0234">DNA repair</keyword>
<comment type="catalytic activity">
    <reaction evidence="12 14">
        <text>Hydrolyzes single-stranded DNA or mismatched double-stranded DNA and polynucleotides, releasing free uracil.</text>
        <dbReference type="EC" id="3.2.2.27"/>
    </reaction>
</comment>
<evidence type="ECO:0000256" key="12">
    <source>
        <dbReference type="HAMAP-Rule" id="MF_03166"/>
    </source>
</evidence>
<dbReference type="SUPFAM" id="SSF52141">
    <property type="entry name" value="Uracil-DNA glycosylase-like"/>
    <property type="match status" value="1"/>
</dbReference>
<dbReference type="GO" id="GO:0004844">
    <property type="term" value="F:uracil DNA N-glycosylase activity"/>
    <property type="evidence" value="ECO:0007669"/>
    <property type="project" value="UniProtKB-UniRule"/>
</dbReference>
<dbReference type="FunFam" id="3.40.470.10:FF:000004">
    <property type="entry name" value="Uracil-DNA glycosylase"/>
    <property type="match status" value="1"/>
</dbReference>
<comment type="catalytic activity">
    <reaction evidence="10">
        <text>a 2'-deoxyuridine in single-stranded DNA + H2O = a 2'-deoxyribose 5'-monophosphate in single-stranded DNA + uracil</text>
        <dbReference type="Rhea" id="RHEA:81459"/>
        <dbReference type="Rhea" id="RHEA-COMP:12847"/>
        <dbReference type="Rhea" id="RHEA-COMP:19684"/>
        <dbReference type="ChEBI" id="CHEBI:15377"/>
        <dbReference type="ChEBI" id="CHEBI:17568"/>
        <dbReference type="ChEBI" id="CHEBI:133902"/>
        <dbReference type="ChEBI" id="CHEBI:139095"/>
    </reaction>
    <physiologicalReaction direction="left-to-right" evidence="10">
        <dbReference type="Rhea" id="RHEA:81460"/>
    </physiologicalReaction>
</comment>
<evidence type="ECO:0000256" key="14">
    <source>
        <dbReference type="RuleBase" id="RU003780"/>
    </source>
</evidence>